<keyword evidence="3" id="KW-1185">Reference proteome</keyword>
<keyword evidence="1" id="KW-0732">Signal</keyword>
<evidence type="ECO:0000256" key="1">
    <source>
        <dbReference type="SAM" id="SignalP"/>
    </source>
</evidence>
<protein>
    <submittedName>
        <fullName evidence="2">Predicted protein</fullName>
    </submittedName>
</protein>
<organism evidence="3">
    <name type="scientific">Leptosphaeria maculans (strain JN3 / isolate v23.1.3 / race Av1-4-5-6-7-8)</name>
    <name type="common">Blackleg fungus</name>
    <name type="synonym">Phoma lingam</name>
    <dbReference type="NCBI Taxonomy" id="985895"/>
    <lineage>
        <taxon>Eukaryota</taxon>
        <taxon>Fungi</taxon>
        <taxon>Dikarya</taxon>
        <taxon>Ascomycota</taxon>
        <taxon>Pezizomycotina</taxon>
        <taxon>Dothideomycetes</taxon>
        <taxon>Pleosporomycetidae</taxon>
        <taxon>Pleosporales</taxon>
        <taxon>Pleosporineae</taxon>
        <taxon>Leptosphaeriaceae</taxon>
        <taxon>Plenodomus</taxon>
        <taxon>Plenodomus lingam/Leptosphaeria maculans species complex</taxon>
    </lineage>
</organism>
<evidence type="ECO:0000313" key="2">
    <source>
        <dbReference type="EMBL" id="CBX97489.1"/>
    </source>
</evidence>
<dbReference type="EMBL" id="FP929131">
    <property type="protein sequence ID" value="CBX97489.1"/>
    <property type="molecule type" value="Genomic_DNA"/>
</dbReference>
<dbReference type="Proteomes" id="UP000002668">
    <property type="component" value="Genome"/>
</dbReference>
<gene>
    <name evidence="2" type="ORF">LEMA_P106200.1</name>
</gene>
<feature type="chain" id="PRO_5003192348" evidence="1">
    <location>
        <begin position="17"/>
        <end position="106"/>
    </location>
</feature>
<accession>E5A1M5</accession>
<evidence type="ECO:0000313" key="3">
    <source>
        <dbReference type="Proteomes" id="UP000002668"/>
    </source>
</evidence>
<dbReference type="VEuPathDB" id="FungiDB:LEMA_P106200.1"/>
<name>E5A1M5_LEPMJ</name>
<sequence length="106" mass="11488">MQFSIVLAILVGIAAAAPSNPPIKTQGQFEICGQARALCDADCSFIPNCTPAFINRCICSREPSCGIVVWSSLEKEEFKLGRLWHVSEGNQDQAMVTFVLGSLDIL</sequence>
<dbReference type="AlphaFoldDB" id="E5A1M5"/>
<dbReference type="HOGENOM" id="CLU_2223739_0_0_1"/>
<reference evidence="3" key="1">
    <citation type="journal article" date="2011" name="Nat. Commun.">
        <title>Effector diversification within compartments of the Leptosphaeria maculans genome affected by Repeat-Induced Point mutations.</title>
        <authorList>
            <person name="Rouxel T."/>
            <person name="Grandaubert J."/>
            <person name="Hane J.K."/>
            <person name="Hoede C."/>
            <person name="van de Wouw A.P."/>
            <person name="Couloux A."/>
            <person name="Dominguez V."/>
            <person name="Anthouard V."/>
            <person name="Bally P."/>
            <person name="Bourras S."/>
            <person name="Cozijnsen A.J."/>
            <person name="Ciuffetti L.M."/>
            <person name="Degrave A."/>
            <person name="Dilmaghani A."/>
            <person name="Duret L."/>
            <person name="Fudal I."/>
            <person name="Goodwin S.B."/>
            <person name="Gout L."/>
            <person name="Glaser N."/>
            <person name="Linglin J."/>
            <person name="Kema G.H.J."/>
            <person name="Lapalu N."/>
            <person name="Lawrence C.B."/>
            <person name="May K."/>
            <person name="Meyer M."/>
            <person name="Ollivier B."/>
            <person name="Poulain J."/>
            <person name="Schoch C.L."/>
            <person name="Simon A."/>
            <person name="Spatafora J.W."/>
            <person name="Stachowiak A."/>
            <person name="Turgeon B.G."/>
            <person name="Tyler B.M."/>
            <person name="Vincent D."/>
            <person name="Weissenbach J."/>
            <person name="Amselem J."/>
            <person name="Quesneville H."/>
            <person name="Oliver R.P."/>
            <person name="Wincker P."/>
            <person name="Balesdent M.-H."/>
            <person name="Howlett B.J."/>
        </authorList>
    </citation>
    <scope>NUCLEOTIDE SEQUENCE [LARGE SCALE GENOMIC DNA]</scope>
    <source>
        <strain evidence="3">JN3 / isolate v23.1.3 / race Av1-4-5-6-7-8</strain>
    </source>
</reference>
<feature type="signal peptide" evidence="1">
    <location>
        <begin position="1"/>
        <end position="16"/>
    </location>
</feature>
<proteinExistence type="predicted"/>
<dbReference type="InParanoid" id="E5A1M5"/>